<name>A0A318HDZ2_9MYCO</name>
<sequence>MGMAIEGTNSSRRDRIDPIWWAPVLLLVIVALSTLTVLLFNGTLRKTVPLTLVSDRAGLVMENGAKVKLRGVQVGEVTTIGADTVAGNNLSKLNLKMDPGPFQYLPSNVEAEIKSSTAFGAKYVDLIVPDDPSSKPLAPGAVLHSRNVTVEVNTVFENLQSVVHSVDPVKLNAVLSAIAESVRGKGERIGQAITDSNNVLLTVNPRMPTVRQEWQLFGKTAEAYSNAAQDILSIFDSFSTTSATITTHAKSLDALLLSAVGFSQSGINTIGGNQTNLVRAINILDPTTALFMKYSPTYKCLFQGAQWFLDHGGRDALGGNGKSVIMDAGLLMGDDPYRYPDNLPIVNATGGPGGKPSCGSLPDVSKNFPVKYLVTDTGFGTGLDIRPNPGIGFPGIANYFPVTKANPEPPRIRYPGGPAPGPYPAYPGAPAYGAPEYGPDGTPLYPPPPGAPPPPPEGQP</sequence>
<feature type="region of interest" description="Disordered" evidence="1">
    <location>
        <begin position="410"/>
        <end position="460"/>
    </location>
</feature>
<evidence type="ECO:0000313" key="5">
    <source>
        <dbReference type="EMBL" id="PXX06869.1"/>
    </source>
</evidence>
<feature type="compositionally biased region" description="Pro residues" evidence="1">
    <location>
        <begin position="444"/>
        <end position="460"/>
    </location>
</feature>
<evidence type="ECO:0000256" key="1">
    <source>
        <dbReference type="SAM" id="MobiDB-lite"/>
    </source>
</evidence>
<dbReference type="Proteomes" id="UP000247781">
    <property type="component" value="Unassembled WGS sequence"/>
</dbReference>
<organism evidence="5 6">
    <name type="scientific">Mycolicibacterium moriokaense</name>
    <dbReference type="NCBI Taxonomy" id="39691"/>
    <lineage>
        <taxon>Bacteria</taxon>
        <taxon>Bacillati</taxon>
        <taxon>Actinomycetota</taxon>
        <taxon>Actinomycetes</taxon>
        <taxon>Mycobacteriales</taxon>
        <taxon>Mycobacteriaceae</taxon>
        <taxon>Mycolicibacterium</taxon>
    </lineage>
</organism>
<comment type="caution">
    <text evidence="5">The sequence shown here is derived from an EMBL/GenBank/DDBJ whole genome shotgun (WGS) entry which is preliminary data.</text>
</comment>
<feature type="transmembrane region" description="Helical" evidence="2">
    <location>
        <begin position="20"/>
        <end position="40"/>
    </location>
</feature>
<dbReference type="Pfam" id="PF02470">
    <property type="entry name" value="MlaD"/>
    <property type="match status" value="1"/>
</dbReference>
<evidence type="ECO:0000259" key="4">
    <source>
        <dbReference type="Pfam" id="PF11887"/>
    </source>
</evidence>
<reference evidence="6" key="1">
    <citation type="submission" date="2018-05" db="EMBL/GenBank/DDBJ databases">
        <authorList>
            <person name="Deangelis K."/>
            <person name="Huntemann M."/>
            <person name="Clum A."/>
            <person name="Pillay M."/>
            <person name="Palaniappan K."/>
            <person name="Varghese N."/>
            <person name="Mikhailova N."/>
            <person name="Stamatis D."/>
            <person name="Reddy T."/>
            <person name="Daum C."/>
            <person name="Shapiro N."/>
            <person name="Ivanova N."/>
            <person name="Kyrpides N."/>
            <person name="Woyke T."/>
        </authorList>
    </citation>
    <scope>NUCLEOTIDE SEQUENCE [LARGE SCALE GENOMIC DNA]</scope>
    <source>
        <strain evidence="6">GAS496</strain>
    </source>
</reference>
<gene>
    <name evidence="5" type="ORF">C8E89_11279</name>
</gene>
<dbReference type="GO" id="GO:0051701">
    <property type="term" value="P:biological process involved in interaction with host"/>
    <property type="evidence" value="ECO:0007669"/>
    <property type="project" value="TreeGrafter"/>
</dbReference>
<protein>
    <submittedName>
        <fullName evidence="5">Phospholipid/cholesterol/gamma-HCH transport system substrate-binding protein</fullName>
    </submittedName>
</protein>
<keyword evidence="6" id="KW-1185">Reference proteome</keyword>
<proteinExistence type="predicted"/>
<dbReference type="InterPro" id="IPR005693">
    <property type="entry name" value="Mce"/>
</dbReference>
<keyword evidence="2" id="KW-1133">Transmembrane helix</keyword>
<keyword evidence="2" id="KW-0812">Transmembrane</keyword>
<keyword evidence="2" id="KW-0472">Membrane</keyword>
<dbReference type="PANTHER" id="PTHR33371">
    <property type="entry name" value="INTERMEMBRANE PHOSPHOLIPID TRANSPORT SYSTEM BINDING PROTEIN MLAD-RELATED"/>
    <property type="match status" value="1"/>
</dbReference>
<evidence type="ECO:0000313" key="6">
    <source>
        <dbReference type="Proteomes" id="UP000247781"/>
    </source>
</evidence>
<feature type="compositionally biased region" description="Pro residues" evidence="1">
    <location>
        <begin position="417"/>
        <end position="427"/>
    </location>
</feature>
<dbReference type="AlphaFoldDB" id="A0A318HDZ2"/>
<evidence type="ECO:0000256" key="2">
    <source>
        <dbReference type="SAM" id="Phobius"/>
    </source>
</evidence>
<dbReference type="PANTHER" id="PTHR33371:SF19">
    <property type="entry name" value="MCE-FAMILY PROTEIN MCE4A"/>
    <property type="match status" value="1"/>
</dbReference>
<accession>A0A318HDZ2</accession>
<dbReference type="InterPro" id="IPR024516">
    <property type="entry name" value="Mce_C"/>
</dbReference>
<feature type="domain" description="Mce/MlaD" evidence="3">
    <location>
        <begin position="47"/>
        <end position="127"/>
    </location>
</feature>
<dbReference type="EMBL" id="QJJU01000012">
    <property type="protein sequence ID" value="PXX06869.1"/>
    <property type="molecule type" value="Genomic_DNA"/>
</dbReference>
<dbReference type="Pfam" id="PF11887">
    <property type="entry name" value="Mce4_CUP1"/>
    <property type="match status" value="1"/>
</dbReference>
<reference evidence="5 6" key="2">
    <citation type="submission" date="2018-06" db="EMBL/GenBank/DDBJ databases">
        <title>Sequencing of bacterial isolates from soil warming experiment in Harvard Forest, Massachusetts, USA.</title>
        <authorList>
            <person name="Deangelis K.PhD."/>
        </authorList>
    </citation>
    <scope>NUCLEOTIDE SEQUENCE [LARGE SCALE GENOMIC DNA]</scope>
    <source>
        <strain evidence="5 6">GAS496</strain>
    </source>
</reference>
<dbReference type="InterPro" id="IPR003399">
    <property type="entry name" value="Mce/MlaD"/>
</dbReference>
<feature type="compositionally biased region" description="Low complexity" evidence="1">
    <location>
        <begin position="428"/>
        <end position="443"/>
    </location>
</feature>
<feature type="domain" description="Mammalian cell entry C-terminal" evidence="4">
    <location>
        <begin position="133"/>
        <end position="352"/>
    </location>
</feature>
<evidence type="ECO:0000259" key="3">
    <source>
        <dbReference type="Pfam" id="PF02470"/>
    </source>
</evidence>
<dbReference type="InterPro" id="IPR052336">
    <property type="entry name" value="MlaD_Phospholipid_Transporter"/>
</dbReference>
<dbReference type="NCBIfam" id="TIGR00996">
    <property type="entry name" value="Mtu_fam_mce"/>
    <property type="match status" value="1"/>
</dbReference>
<dbReference type="GO" id="GO:0005576">
    <property type="term" value="C:extracellular region"/>
    <property type="evidence" value="ECO:0007669"/>
    <property type="project" value="TreeGrafter"/>
</dbReference>